<sequence length="262" mass="29472">MGIVQVILSLIAGLMVVLLLTITYKISHVEDMIYIREESLLHAFCVLSAFIIYAVIAFSTAPLNKDNLRHGFRRRSLIRSILFSCLPCIPYYVVIFVGTSWVLNHNRKMYLAAVQSYSEMKRDANIIHPNQTLPTESTTGLGQPFSSSPLQVVTQHTSLGNPDPHTTLLLPSNVIVNVDPKTSANVSVDNTNASQTKQSTQISSSSETRNTAKNLLGKRSRPKVTLKHRFHFAFAPHISRQHYPMLHVIQDYNGFKIFMNHL</sequence>
<keyword evidence="2" id="KW-1133">Transmembrane helix</keyword>
<feature type="transmembrane region" description="Helical" evidence="2">
    <location>
        <begin position="39"/>
        <end position="61"/>
    </location>
</feature>
<evidence type="ECO:0000256" key="2">
    <source>
        <dbReference type="SAM" id="Phobius"/>
    </source>
</evidence>
<feature type="transmembrane region" description="Helical" evidence="2">
    <location>
        <begin position="6"/>
        <end position="27"/>
    </location>
</feature>
<feature type="non-terminal residue" evidence="3">
    <location>
        <position position="262"/>
    </location>
</feature>
<comment type="caution">
    <text evidence="3">The sequence shown here is derived from an EMBL/GenBank/DDBJ whole genome shotgun (WGS) entry which is preliminary data.</text>
</comment>
<evidence type="ECO:0000313" key="4">
    <source>
        <dbReference type="Proteomes" id="UP000023152"/>
    </source>
</evidence>
<feature type="region of interest" description="Disordered" evidence="1">
    <location>
        <begin position="186"/>
        <end position="220"/>
    </location>
</feature>
<dbReference type="AlphaFoldDB" id="X6N1J8"/>
<organism evidence="3 4">
    <name type="scientific">Reticulomyxa filosa</name>
    <dbReference type="NCBI Taxonomy" id="46433"/>
    <lineage>
        <taxon>Eukaryota</taxon>
        <taxon>Sar</taxon>
        <taxon>Rhizaria</taxon>
        <taxon>Retaria</taxon>
        <taxon>Foraminifera</taxon>
        <taxon>Monothalamids</taxon>
        <taxon>Reticulomyxidae</taxon>
        <taxon>Reticulomyxa</taxon>
    </lineage>
</organism>
<keyword evidence="4" id="KW-1185">Reference proteome</keyword>
<reference evidence="3 4" key="1">
    <citation type="journal article" date="2013" name="Curr. Biol.">
        <title>The Genome of the Foraminiferan Reticulomyxa filosa.</title>
        <authorList>
            <person name="Glockner G."/>
            <person name="Hulsmann N."/>
            <person name="Schleicher M."/>
            <person name="Noegel A.A."/>
            <person name="Eichinger L."/>
            <person name="Gallinger C."/>
            <person name="Pawlowski J."/>
            <person name="Sierra R."/>
            <person name="Euteneuer U."/>
            <person name="Pillet L."/>
            <person name="Moustafa A."/>
            <person name="Platzer M."/>
            <person name="Groth M."/>
            <person name="Szafranski K."/>
            <person name="Schliwa M."/>
        </authorList>
    </citation>
    <scope>NUCLEOTIDE SEQUENCE [LARGE SCALE GENOMIC DNA]</scope>
</reference>
<name>X6N1J8_RETFI</name>
<protein>
    <submittedName>
        <fullName evidence="3">Uncharacterized protein</fullName>
    </submittedName>
</protein>
<proteinExistence type="predicted"/>
<dbReference type="Proteomes" id="UP000023152">
    <property type="component" value="Unassembled WGS sequence"/>
</dbReference>
<evidence type="ECO:0000256" key="1">
    <source>
        <dbReference type="SAM" id="MobiDB-lite"/>
    </source>
</evidence>
<keyword evidence="2" id="KW-0472">Membrane</keyword>
<gene>
    <name evidence="3" type="ORF">RFI_17063</name>
</gene>
<dbReference type="EMBL" id="ASPP01012877">
    <property type="protein sequence ID" value="ETO20155.1"/>
    <property type="molecule type" value="Genomic_DNA"/>
</dbReference>
<accession>X6N1J8</accession>
<evidence type="ECO:0000313" key="3">
    <source>
        <dbReference type="EMBL" id="ETO20155.1"/>
    </source>
</evidence>
<feature type="transmembrane region" description="Helical" evidence="2">
    <location>
        <begin position="81"/>
        <end position="103"/>
    </location>
</feature>
<feature type="compositionally biased region" description="Low complexity" evidence="1">
    <location>
        <begin position="194"/>
        <end position="208"/>
    </location>
</feature>
<keyword evidence="2" id="KW-0812">Transmembrane</keyword>